<sequence length="245" mass="27838">MENDVPRCAPPGLSILGRLLAEVSTPPVALLAPGAEVSSRTEHLAVYGLDAQRYAITRREYVDGQEQACTVHLYQDADRVRQALLGSPLERALCRLSPLHVVEDYRIAELEDSVADVRCSTWSAVLYGQALPYEEPDQRHNDWGYGRDWEGVMLGGKAPEDFFSLQELRRHLEEVLGTPGASCERSAYSPGSCEEFEDELKYYQEIREFDECMGECARVWWHWQQQEALRLIWTLRLAGPAPARR</sequence>
<reference evidence="2" key="1">
    <citation type="journal article" date="2019" name="Int. J. Syst. Evol. Microbiol.">
        <title>The Global Catalogue of Microorganisms (GCM) 10K type strain sequencing project: providing services to taxonomists for standard genome sequencing and annotation.</title>
        <authorList>
            <consortium name="The Broad Institute Genomics Platform"/>
            <consortium name="The Broad Institute Genome Sequencing Center for Infectious Disease"/>
            <person name="Wu L."/>
            <person name="Ma J."/>
        </authorList>
    </citation>
    <scope>NUCLEOTIDE SEQUENCE [LARGE SCALE GENOMIC DNA]</scope>
    <source>
        <strain evidence="2">JCM 15443</strain>
    </source>
</reference>
<dbReference type="Proteomes" id="UP000661918">
    <property type="component" value="Unassembled WGS sequence"/>
</dbReference>
<proteinExistence type="predicted"/>
<dbReference type="EMBL" id="BMOM01000025">
    <property type="protein sequence ID" value="GGM16489.1"/>
    <property type="molecule type" value="Genomic_DNA"/>
</dbReference>
<gene>
    <name evidence="1" type="ORF">GCM10010841_26030</name>
</gene>
<evidence type="ECO:0000313" key="1">
    <source>
        <dbReference type="EMBL" id="GGM16489.1"/>
    </source>
</evidence>
<organism evidence="1 2">
    <name type="scientific">Deinococcus aerophilus</name>
    <dbReference type="NCBI Taxonomy" id="522488"/>
    <lineage>
        <taxon>Bacteria</taxon>
        <taxon>Thermotogati</taxon>
        <taxon>Deinococcota</taxon>
        <taxon>Deinococci</taxon>
        <taxon>Deinococcales</taxon>
        <taxon>Deinococcaceae</taxon>
        <taxon>Deinococcus</taxon>
    </lineage>
</organism>
<name>A0ABQ2GXE4_9DEIO</name>
<evidence type="ECO:0000313" key="2">
    <source>
        <dbReference type="Proteomes" id="UP000661918"/>
    </source>
</evidence>
<accession>A0ABQ2GXE4</accession>
<keyword evidence="2" id="KW-1185">Reference proteome</keyword>
<dbReference type="RefSeq" id="WP_188904799.1">
    <property type="nucleotide sequence ID" value="NZ_BMOM01000025.1"/>
</dbReference>
<comment type="caution">
    <text evidence="1">The sequence shown here is derived from an EMBL/GenBank/DDBJ whole genome shotgun (WGS) entry which is preliminary data.</text>
</comment>
<protein>
    <submittedName>
        <fullName evidence="1">Uncharacterized protein</fullName>
    </submittedName>
</protein>